<dbReference type="Proteomes" id="UP000027138">
    <property type="component" value="Unassembled WGS sequence"/>
</dbReference>
<protein>
    <recommendedName>
        <fullName evidence="3">Reverse transcriptase Ty1/copia-type domain-containing protein</fullName>
    </recommendedName>
</protein>
<dbReference type="OrthoDB" id="850842at2759"/>
<keyword evidence="2" id="KW-1185">Reference proteome</keyword>
<sequence>MTTPLELKPSVTKAAASVDATLYRSIVGALQYLTLTRPDIAFAVNFVSQFMQDPTVVHMKFLHRIKRYVKGTLTHGLYFTSHSTMQLHGFADADWAGCPVTRRSTTGYCTFWGSNLISWCAKKQHTVSQSSTEAEYRAMAHTAVELTWLTYLLKDFAIPLTNPSVLFCDNLSALYLTVNPVFHARSKHIELDYHFVRERVAQGNLVTKHVPTTQQITDIFMKPIHKSALALFHSKLHLGPRPSLRGDVSIPQLV</sequence>
<dbReference type="InterPro" id="IPR043502">
    <property type="entry name" value="DNA/RNA_pol_sf"/>
</dbReference>
<dbReference type="STRING" id="180498.A0A067KKV7"/>
<dbReference type="AlphaFoldDB" id="A0A067KKV7"/>
<evidence type="ECO:0000313" key="1">
    <source>
        <dbReference type="EMBL" id="KDP32454.1"/>
    </source>
</evidence>
<name>A0A067KKV7_JATCU</name>
<dbReference type="SUPFAM" id="SSF56672">
    <property type="entry name" value="DNA/RNA polymerases"/>
    <property type="match status" value="1"/>
</dbReference>
<dbReference type="PANTHER" id="PTHR11439:SF455">
    <property type="entry name" value="RLK (RECEPTOR-LIKE PROTEIN KINASE) 8, PUTATIVE-RELATED"/>
    <property type="match status" value="1"/>
</dbReference>
<organism evidence="1 2">
    <name type="scientific">Jatropha curcas</name>
    <name type="common">Barbados nut</name>
    <dbReference type="NCBI Taxonomy" id="180498"/>
    <lineage>
        <taxon>Eukaryota</taxon>
        <taxon>Viridiplantae</taxon>
        <taxon>Streptophyta</taxon>
        <taxon>Embryophyta</taxon>
        <taxon>Tracheophyta</taxon>
        <taxon>Spermatophyta</taxon>
        <taxon>Magnoliopsida</taxon>
        <taxon>eudicotyledons</taxon>
        <taxon>Gunneridae</taxon>
        <taxon>Pentapetalae</taxon>
        <taxon>rosids</taxon>
        <taxon>fabids</taxon>
        <taxon>Malpighiales</taxon>
        <taxon>Euphorbiaceae</taxon>
        <taxon>Crotonoideae</taxon>
        <taxon>Jatropheae</taxon>
        <taxon>Jatropha</taxon>
    </lineage>
</organism>
<evidence type="ECO:0008006" key="3">
    <source>
        <dbReference type="Google" id="ProtNLM"/>
    </source>
</evidence>
<dbReference type="EMBL" id="KK914582">
    <property type="protein sequence ID" value="KDP32454.1"/>
    <property type="molecule type" value="Genomic_DNA"/>
</dbReference>
<dbReference type="PANTHER" id="PTHR11439">
    <property type="entry name" value="GAG-POL-RELATED RETROTRANSPOSON"/>
    <property type="match status" value="1"/>
</dbReference>
<gene>
    <name evidence="1" type="ORF">JCGZ_13379</name>
</gene>
<dbReference type="CDD" id="cd09272">
    <property type="entry name" value="RNase_HI_RT_Ty1"/>
    <property type="match status" value="1"/>
</dbReference>
<accession>A0A067KKV7</accession>
<reference evidence="1 2" key="1">
    <citation type="journal article" date="2014" name="PLoS ONE">
        <title>Global Analysis of Gene Expression Profiles in Physic Nut (Jatropha curcas L.) Seedlings Exposed to Salt Stress.</title>
        <authorList>
            <person name="Zhang L."/>
            <person name="Zhang C."/>
            <person name="Wu P."/>
            <person name="Chen Y."/>
            <person name="Li M."/>
            <person name="Jiang H."/>
            <person name="Wu G."/>
        </authorList>
    </citation>
    <scope>NUCLEOTIDE SEQUENCE [LARGE SCALE GENOMIC DNA]</scope>
    <source>
        <strain evidence="2">cv. GZQX0401</strain>
        <tissue evidence="1">Young leaves</tissue>
    </source>
</reference>
<proteinExistence type="predicted"/>
<evidence type="ECO:0000313" key="2">
    <source>
        <dbReference type="Proteomes" id="UP000027138"/>
    </source>
</evidence>